<name>A0ABZ1KEC8_STRAH</name>
<feature type="region of interest" description="Disordered" evidence="1">
    <location>
        <begin position="46"/>
        <end position="68"/>
    </location>
</feature>
<reference evidence="2 3" key="1">
    <citation type="submission" date="2022-10" db="EMBL/GenBank/DDBJ databases">
        <title>The complete genomes of actinobacterial strains from the NBC collection.</title>
        <authorList>
            <person name="Joergensen T.S."/>
            <person name="Alvarez Arevalo M."/>
            <person name="Sterndorff E.B."/>
            <person name="Faurdal D."/>
            <person name="Vuksanovic O."/>
            <person name="Mourched A.-S."/>
            <person name="Charusanti P."/>
            <person name="Shaw S."/>
            <person name="Blin K."/>
            <person name="Weber T."/>
        </authorList>
    </citation>
    <scope>NUCLEOTIDE SEQUENCE [LARGE SCALE GENOMIC DNA]</scope>
    <source>
        <strain evidence="2 3">NBC_00156</strain>
    </source>
</reference>
<organism evidence="2 3">
    <name type="scientific">Streptomyces achromogenes</name>
    <dbReference type="NCBI Taxonomy" id="67255"/>
    <lineage>
        <taxon>Bacteria</taxon>
        <taxon>Bacillati</taxon>
        <taxon>Actinomycetota</taxon>
        <taxon>Actinomycetes</taxon>
        <taxon>Kitasatosporales</taxon>
        <taxon>Streptomycetaceae</taxon>
        <taxon>Streptomyces</taxon>
    </lineage>
</organism>
<proteinExistence type="predicted"/>
<dbReference type="Proteomes" id="UP001622557">
    <property type="component" value="Chromosome"/>
</dbReference>
<feature type="compositionally biased region" description="Low complexity" evidence="1">
    <location>
        <begin position="58"/>
        <end position="68"/>
    </location>
</feature>
<sequence>MNGAADDRERAEELLLARISATAGRARLGRRRVTYRAPPAEPWRHRPATAWLRRPPRADGGPARSRPGARLDLYEHGLTAAVGRRIHAVRFDTTVVRRCTVLTSRGVSGALVLVDVHGERVVLRRGDFARPQEWWSAICGAVVAAQTPRALAALRQGARLDFGSLWVTADAVGSGRTSLRWSEVRRIEVRNGFVAIRADGRRLLWATGASGIPNLCVLRSLAEHLARAGRDDD</sequence>
<dbReference type="InterPro" id="IPR046492">
    <property type="entry name" value="DUF6585"/>
</dbReference>
<dbReference type="Pfam" id="PF20226">
    <property type="entry name" value="DUF6585"/>
    <property type="match status" value="1"/>
</dbReference>
<evidence type="ECO:0000313" key="3">
    <source>
        <dbReference type="Proteomes" id="UP001622557"/>
    </source>
</evidence>
<dbReference type="GeneID" id="97279023"/>
<accession>A0ABZ1KEC8</accession>
<keyword evidence="3" id="KW-1185">Reference proteome</keyword>
<dbReference type="RefSeq" id="WP_405444707.1">
    <property type="nucleotide sequence ID" value="NZ_CP108164.1"/>
</dbReference>
<gene>
    <name evidence="2" type="ORF">OG350_01335</name>
</gene>
<evidence type="ECO:0000256" key="1">
    <source>
        <dbReference type="SAM" id="MobiDB-lite"/>
    </source>
</evidence>
<evidence type="ECO:0000313" key="2">
    <source>
        <dbReference type="EMBL" id="WTQ79020.1"/>
    </source>
</evidence>
<dbReference type="EMBL" id="CP108164">
    <property type="protein sequence ID" value="WTQ79020.1"/>
    <property type="molecule type" value="Genomic_DNA"/>
</dbReference>
<protein>
    <submittedName>
        <fullName evidence="2">Uncharacterized protein</fullName>
    </submittedName>
</protein>